<reference evidence="2 3" key="1">
    <citation type="submission" date="2023-07" db="EMBL/GenBank/DDBJ databases">
        <title>Genomic Encyclopedia of Type Strains, Phase IV (KMG-IV): sequencing the most valuable type-strain genomes for metagenomic binning, comparative biology and taxonomic classification.</title>
        <authorList>
            <person name="Goeker M."/>
        </authorList>
    </citation>
    <scope>NUCLEOTIDE SEQUENCE [LARGE SCALE GENOMIC DNA]</scope>
    <source>
        <strain evidence="2 3">DSM 9768</strain>
    </source>
</reference>
<evidence type="ECO:0000256" key="1">
    <source>
        <dbReference type="SAM" id="SignalP"/>
    </source>
</evidence>
<dbReference type="Pfam" id="PF20316">
    <property type="entry name" value="DUF6612"/>
    <property type="match status" value="1"/>
</dbReference>
<feature type="signal peptide" evidence="1">
    <location>
        <begin position="1"/>
        <end position="24"/>
    </location>
</feature>
<gene>
    <name evidence="2" type="ORF">J2S74_003218</name>
</gene>
<accession>A0ABT9ZYB0</accession>
<comment type="caution">
    <text evidence="2">The sequence shown here is derived from an EMBL/GenBank/DDBJ whole genome shotgun (WGS) entry which is preliminary data.</text>
</comment>
<dbReference type="RefSeq" id="WP_307327034.1">
    <property type="nucleotide sequence ID" value="NZ_JAUSUG010000013.1"/>
</dbReference>
<proteinExistence type="predicted"/>
<name>A0ABT9ZYB0_9BACI</name>
<evidence type="ECO:0008006" key="4">
    <source>
        <dbReference type="Google" id="ProtNLM"/>
    </source>
</evidence>
<protein>
    <recommendedName>
        <fullName evidence="4">Lipoprotein</fullName>
    </recommendedName>
</protein>
<dbReference type="Proteomes" id="UP001230005">
    <property type="component" value="Unassembled WGS sequence"/>
</dbReference>
<keyword evidence="3" id="KW-1185">Reference proteome</keyword>
<dbReference type="InterPro" id="IPR046720">
    <property type="entry name" value="DUF6612"/>
</dbReference>
<dbReference type="Gene3D" id="2.50.20.20">
    <property type="match status" value="1"/>
</dbReference>
<evidence type="ECO:0000313" key="2">
    <source>
        <dbReference type="EMBL" id="MDQ0255834.1"/>
    </source>
</evidence>
<dbReference type="PROSITE" id="PS51257">
    <property type="entry name" value="PROKAR_LIPOPROTEIN"/>
    <property type="match status" value="1"/>
</dbReference>
<feature type="chain" id="PRO_5046313836" description="Lipoprotein" evidence="1">
    <location>
        <begin position="25"/>
        <end position="277"/>
    </location>
</feature>
<evidence type="ECO:0000313" key="3">
    <source>
        <dbReference type="Proteomes" id="UP001230005"/>
    </source>
</evidence>
<organism evidence="2 3">
    <name type="scientific">Evansella vedderi</name>
    <dbReference type="NCBI Taxonomy" id="38282"/>
    <lineage>
        <taxon>Bacteria</taxon>
        <taxon>Bacillati</taxon>
        <taxon>Bacillota</taxon>
        <taxon>Bacilli</taxon>
        <taxon>Bacillales</taxon>
        <taxon>Bacillaceae</taxon>
        <taxon>Evansella</taxon>
    </lineage>
</organism>
<sequence>MKKYLFILLTIALFAVTVACNDTAQEEGMSIEDILNNSVDAMENLTSYSIEMDTQQSMGITEEESFDISSQLRMDLLLEPITFYQLTTMDMGIMGGLLSYDSYYSEEHGFFMEDPFTEKWGKFPDTLLDNFINLTDEQINPEEQLKTFLEYIDELTLTSDDNHYIISLKGEGMAMEALVDQIMGMSGETMNEVMDLMSDVEIHALDYEIFIDKETFYQVEAFVHLEMSMEIIGDHVTTTQSSHIIMSRFNELNDLTIPEDILENAVELTEEDIFGGF</sequence>
<dbReference type="EMBL" id="JAUSUG010000013">
    <property type="protein sequence ID" value="MDQ0255834.1"/>
    <property type="molecule type" value="Genomic_DNA"/>
</dbReference>
<keyword evidence="1" id="KW-0732">Signal</keyword>